<proteinExistence type="predicted"/>
<accession>A0ABS9UCD0</accession>
<dbReference type="GO" id="GO:0016746">
    <property type="term" value="F:acyltransferase activity"/>
    <property type="evidence" value="ECO:0007669"/>
    <property type="project" value="UniProtKB-KW"/>
</dbReference>
<evidence type="ECO:0000313" key="2">
    <source>
        <dbReference type="EMBL" id="MCH7321997.1"/>
    </source>
</evidence>
<sequence length="251" mass="28971">MTLTFQNINIFAQLERETELYRHYQLDEVKDRYDSNFIEFLSNPTLSELQAALVYLQHKHRQSGRQFLKVVFPQDEEIPIELHQYLLSNQFGIGSLEMYAIKPNVFTREPICPEVTIEFVSPRTLEGYLEIHYKDALQWGESYAQARSAMLKRDYELKRTAQIVAAYNGKVVGSLDVIESANSAEIDNLFVLPAHQKKGIGTKLQQFVMKHYSEKIIILVADGDDTPREMYTKQGYSYIGKRFSALKTSLG</sequence>
<comment type="caution">
    <text evidence="2">The sequence shown here is derived from an EMBL/GenBank/DDBJ whole genome shotgun (WGS) entry which is preliminary data.</text>
</comment>
<gene>
    <name evidence="2" type="ORF">LZ480_08835</name>
</gene>
<reference evidence="2 3" key="1">
    <citation type="submission" date="2022-03" db="EMBL/GenBank/DDBJ databases">
        <authorList>
            <person name="Jo J.-H."/>
            <person name="Im W.-T."/>
        </authorList>
    </citation>
    <scope>NUCLEOTIDE SEQUENCE [LARGE SCALE GENOMIC DNA]</scope>
    <source>
        <strain evidence="2 3">MA9</strain>
    </source>
</reference>
<dbReference type="Pfam" id="PF13673">
    <property type="entry name" value="Acetyltransf_10"/>
    <property type="match status" value="1"/>
</dbReference>
<dbReference type="CDD" id="cd04301">
    <property type="entry name" value="NAT_SF"/>
    <property type="match status" value="1"/>
</dbReference>
<evidence type="ECO:0000313" key="3">
    <source>
        <dbReference type="Proteomes" id="UP001316087"/>
    </source>
</evidence>
<dbReference type="InterPro" id="IPR000182">
    <property type="entry name" value="GNAT_dom"/>
</dbReference>
<dbReference type="InterPro" id="IPR016181">
    <property type="entry name" value="Acyl_CoA_acyltransferase"/>
</dbReference>
<evidence type="ECO:0000259" key="1">
    <source>
        <dbReference type="PROSITE" id="PS51186"/>
    </source>
</evidence>
<dbReference type="EC" id="2.3.1.-" evidence="2"/>
<dbReference type="PROSITE" id="PS51186">
    <property type="entry name" value="GNAT"/>
    <property type="match status" value="1"/>
</dbReference>
<dbReference type="RefSeq" id="WP_241369044.1">
    <property type="nucleotide sequence ID" value="NZ_JAKZFC010000002.1"/>
</dbReference>
<feature type="domain" description="N-acetyltransferase" evidence="1">
    <location>
        <begin position="115"/>
        <end position="251"/>
    </location>
</feature>
<name>A0ABS9UCD0_9BACL</name>
<dbReference type="EMBL" id="JAKZFC010000002">
    <property type="protein sequence ID" value="MCH7321997.1"/>
    <property type="molecule type" value="Genomic_DNA"/>
</dbReference>
<keyword evidence="2" id="KW-0808">Transferase</keyword>
<organism evidence="2 3">
    <name type="scientific">Solibacillus palustris</name>
    <dbReference type="NCBI Taxonomy" id="2908203"/>
    <lineage>
        <taxon>Bacteria</taxon>
        <taxon>Bacillati</taxon>
        <taxon>Bacillota</taxon>
        <taxon>Bacilli</taxon>
        <taxon>Bacillales</taxon>
        <taxon>Caryophanaceae</taxon>
        <taxon>Solibacillus</taxon>
    </lineage>
</organism>
<dbReference type="InterPro" id="IPR040549">
    <property type="entry name" value="DUF5613"/>
</dbReference>
<protein>
    <submittedName>
        <fullName evidence="2">GNAT family N-acetyltransferase</fullName>
        <ecNumber evidence="2">2.3.1.-</ecNumber>
    </submittedName>
</protein>
<dbReference type="Proteomes" id="UP001316087">
    <property type="component" value="Unassembled WGS sequence"/>
</dbReference>
<keyword evidence="2" id="KW-0012">Acyltransferase</keyword>
<dbReference type="Pfam" id="PF18467">
    <property type="entry name" value="DUF5613"/>
    <property type="match status" value="1"/>
</dbReference>
<dbReference type="Gene3D" id="3.40.630.30">
    <property type="match status" value="1"/>
</dbReference>
<keyword evidence="3" id="KW-1185">Reference proteome</keyword>
<dbReference type="SUPFAM" id="SSF55729">
    <property type="entry name" value="Acyl-CoA N-acyltransferases (Nat)"/>
    <property type="match status" value="1"/>
</dbReference>